<proteinExistence type="predicted"/>
<reference evidence="2" key="1">
    <citation type="submission" date="2018-01" db="EMBL/GenBank/DDBJ databases">
        <authorList>
            <person name="Regsiter A."/>
            <person name="William W."/>
        </authorList>
    </citation>
    <scope>NUCLEOTIDE SEQUENCE</scope>
    <source>
        <strain evidence="2">TRIP AH-1</strain>
    </source>
</reference>
<name>A0A445N0C5_9BACT</name>
<organism evidence="2">
    <name type="scientific">uncultured Desulfobacterium sp</name>
    <dbReference type="NCBI Taxonomy" id="201089"/>
    <lineage>
        <taxon>Bacteria</taxon>
        <taxon>Pseudomonadati</taxon>
        <taxon>Thermodesulfobacteriota</taxon>
        <taxon>Desulfobacteria</taxon>
        <taxon>Desulfobacterales</taxon>
        <taxon>Desulfobacteriaceae</taxon>
        <taxon>Desulfobacterium</taxon>
        <taxon>environmental samples</taxon>
    </lineage>
</organism>
<accession>A0A445N0C5</accession>
<evidence type="ECO:0000313" key="2">
    <source>
        <dbReference type="EMBL" id="SPD75139.1"/>
    </source>
</evidence>
<dbReference type="EMBL" id="OJIN01000184">
    <property type="protein sequence ID" value="SPD75139.1"/>
    <property type="molecule type" value="Genomic_DNA"/>
</dbReference>
<dbReference type="InterPro" id="IPR049675">
    <property type="entry name" value="QatB"/>
</dbReference>
<gene>
    <name evidence="2" type="ORF">PITCH_A420100</name>
</gene>
<feature type="compositionally biased region" description="Polar residues" evidence="1">
    <location>
        <begin position="23"/>
        <end position="61"/>
    </location>
</feature>
<feature type="region of interest" description="Disordered" evidence="1">
    <location>
        <begin position="1"/>
        <end position="61"/>
    </location>
</feature>
<sequence length="287" mass="30939">MGTSSSFGGPKDTSRLLPAWAQGNGSEENPSNGREQPNENGSDSEQSDTNNQKPDVQQPQFPTWQTAKNMMSRYSGGGGGRGGLAKAGKAYVGAKGGAGRASQSVRSGKTTVRNLANFLSTASRSGLAQALNNFGLSNLVGKDVDTVFSGLIDAIAEEGADFDKNIARQAMDDALEGFYKECSENQSLDALDSLTAEQIKDAIENFVAGYIYKRWLQELGACVERKSVSEIDAVKLEQEVKLYVKDTVSLELDNKDPLTIDWNGNEGQHLIDSLYEEAYNFIAEGEI</sequence>
<dbReference type="AlphaFoldDB" id="A0A445N0C5"/>
<protein>
    <submittedName>
        <fullName evidence="2">Uncharacterized protein</fullName>
    </submittedName>
</protein>
<dbReference type="NCBIfam" id="NF041924">
    <property type="entry name" value="QatB"/>
    <property type="match status" value="1"/>
</dbReference>
<evidence type="ECO:0000256" key="1">
    <source>
        <dbReference type="SAM" id="MobiDB-lite"/>
    </source>
</evidence>